<reference evidence="1" key="1">
    <citation type="submission" date="2019-03" db="EMBL/GenBank/DDBJ databases">
        <title>Single cell metagenomics reveals metabolic interactions within the superorganism composed of flagellate Streblomastix strix and complex community of Bacteroidetes bacteria on its surface.</title>
        <authorList>
            <person name="Treitli S.C."/>
            <person name="Kolisko M."/>
            <person name="Husnik F."/>
            <person name="Keeling P."/>
            <person name="Hampl V."/>
        </authorList>
    </citation>
    <scope>NUCLEOTIDE SEQUENCE</scope>
    <source>
        <strain evidence="1">STM</strain>
    </source>
</reference>
<accession>A0A5J4T282</accession>
<protein>
    <submittedName>
        <fullName evidence="1">Uncharacterized protein</fullName>
    </submittedName>
</protein>
<organism evidence="1">
    <name type="scientific">termite gut metagenome</name>
    <dbReference type="NCBI Taxonomy" id="433724"/>
    <lineage>
        <taxon>unclassified sequences</taxon>
        <taxon>metagenomes</taxon>
        <taxon>organismal metagenomes</taxon>
    </lineage>
</organism>
<dbReference type="EMBL" id="SNRY01000001">
    <property type="protein sequence ID" value="KAA6352596.1"/>
    <property type="molecule type" value="Genomic_DNA"/>
</dbReference>
<proteinExistence type="predicted"/>
<name>A0A5J4T282_9ZZZZ</name>
<sequence>MYYYKYLKKDAKFLLKKLFQKYDLKKVSYVLMPLYTEIQQKVLK</sequence>
<dbReference type="AlphaFoldDB" id="A0A5J4T282"/>
<evidence type="ECO:0000313" key="1">
    <source>
        <dbReference type="EMBL" id="KAA6352596.1"/>
    </source>
</evidence>
<comment type="caution">
    <text evidence="1">The sequence shown here is derived from an EMBL/GenBank/DDBJ whole genome shotgun (WGS) entry which is preliminary data.</text>
</comment>
<gene>
    <name evidence="1" type="ORF">EZS27_000048</name>
</gene>